<dbReference type="Proteomes" id="UP001247307">
    <property type="component" value="Unassembled WGS sequence"/>
</dbReference>
<dbReference type="AlphaFoldDB" id="A0AAE4C503"/>
<organism evidence="3 4">
    <name type="scientific">Falsarthrobacter nasiphocae</name>
    <dbReference type="NCBI Taxonomy" id="189863"/>
    <lineage>
        <taxon>Bacteria</taxon>
        <taxon>Bacillati</taxon>
        <taxon>Actinomycetota</taxon>
        <taxon>Actinomycetes</taxon>
        <taxon>Micrococcales</taxon>
        <taxon>Micrococcaceae</taxon>
        <taxon>Falsarthrobacter</taxon>
    </lineage>
</organism>
<dbReference type="Gene3D" id="3.10.450.50">
    <property type="match status" value="1"/>
</dbReference>
<dbReference type="SUPFAM" id="SSF54427">
    <property type="entry name" value="NTF2-like"/>
    <property type="match status" value="1"/>
</dbReference>
<evidence type="ECO:0000259" key="2">
    <source>
        <dbReference type="Pfam" id="PF17775"/>
    </source>
</evidence>
<gene>
    <name evidence="3" type="ORF">J2S35_000786</name>
</gene>
<dbReference type="Pfam" id="PF17775">
    <property type="entry name" value="YchJ_M-like"/>
    <property type="match status" value="1"/>
</dbReference>
<proteinExistence type="predicted"/>
<dbReference type="RefSeq" id="WP_309850099.1">
    <property type="nucleotide sequence ID" value="NZ_BAAAIU010000044.1"/>
</dbReference>
<feature type="domain" description="YchJ-like middle NTF2-like" evidence="2">
    <location>
        <begin position="23"/>
        <end position="117"/>
    </location>
</feature>
<reference evidence="3" key="1">
    <citation type="submission" date="2023-07" db="EMBL/GenBank/DDBJ databases">
        <title>Sequencing the genomes of 1000 actinobacteria strains.</title>
        <authorList>
            <person name="Klenk H.-P."/>
        </authorList>
    </citation>
    <scope>NUCLEOTIDE SEQUENCE</scope>
    <source>
        <strain evidence="3">DSM 13988</strain>
    </source>
</reference>
<dbReference type="InterPro" id="IPR032710">
    <property type="entry name" value="NTF2-like_dom_sf"/>
</dbReference>
<evidence type="ECO:0000256" key="1">
    <source>
        <dbReference type="SAM" id="MobiDB-lite"/>
    </source>
</evidence>
<accession>A0AAE4C503</accession>
<feature type="region of interest" description="Disordered" evidence="1">
    <location>
        <begin position="126"/>
        <end position="145"/>
    </location>
</feature>
<name>A0AAE4C503_9MICC</name>
<protein>
    <submittedName>
        <fullName evidence="3">SEC-C motif-containing protein</fullName>
    </submittedName>
</protein>
<evidence type="ECO:0000313" key="4">
    <source>
        <dbReference type="Proteomes" id="UP001247307"/>
    </source>
</evidence>
<evidence type="ECO:0000313" key="3">
    <source>
        <dbReference type="EMBL" id="MDR6891846.1"/>
    </source>
</evidence>
<keyword evidence="4" id="KW-1185">Reference proteome</keyword>
<sequence length="145" mass="15422">MSRPASPDVPGAAGRSLSEAPATAEALMRARYAAFARGDSAFLASTWHPSTRPADVGADDGTQWRGLRVLDTVRGGEGDDDGLVEFIAAYRLDGVRGEMRERSRFVREDGQWLYVDGVHLDPLTGAPLDLATGEPLDPATDAPLG</sequence>
<dbReference type="EMBL" id="JAVDUI010000001">
    <property type="protein sequence ID" value="MDR6891846.1"/>
    <property type="molecule type" value="Genomic_DNA"/>
</dbReference>
<dbReference type="InterPro" id="IPR048469">
    <property type="entry name" value="YchJ-like_M"/>
</dbReference>
<comment type="caution">
    <text evidence="3">The sequence shown here is derived from an EMBL/GenBank/DDBJ whole genome shotgun (WGS) entry which is preliminary data.</text>
</comment>
<feature type="region of interest" description="Disordered" evidence="1">
    <location>
        <begin position="1"/>
        <end position="20"/>
    </location>
</feature>